<keyword evidence="2" id="KW-1185">Reference proteome</keyword>
<dbReference type="AlphaFoldDB" id="A0A3A1YEL5"/>
<protein>
    <submittedName>
        <fullName evidence="1">Uncharacterized protein</fullName>
    </submittedName>
</protein>
<comment type="caution">
    <text evidence="1">The sequence shown here is derived from an EMBL/GenBank/DDBJ whole genome shotgun (WGS) entry which is preliminary data.</text>
</comment>
<dbReference type="RefSeq" id="WP_222985602.1">
    <property type="nucleotide sequence ID" value="NZ_NRJF01000141.1"/>
</dbReference>
<gene>
    <name evidence="1" type="ORF">CKF59_05160</name>
</gene>
<name>A0A3A1YEL5_9GAMM</name>
<reference evidence="1 2" key="1">
    <citation type="submission" date="2017-08" db="EMBL/GenBank/DDBJ databases">
        <title>Reclassification of Bisgaard taxon 37 and 44.</title>
        <authorList>
            <person name="Christensen H."/>
        </authorList>
    </citation>
    <scope>NUCLEOTIDE SEQUENCE [LARGE SCALE GENOMIC DNA]</scope>
    <source>
        <strain evidence="1 2">EEAB3T1</strain>
    </source>
</reference>
<organism evidence="1 2">
    <name type="scientific">Psittacicella gerlachiana</name>
    <dbReference type="NCBI Taxonomy" id="2028574"/>
    <lineage>
        <taxon>Bacteria</taxon>
        <taxon>Pseudomonadati</taxon>
        <taxon>Pseudomonadota</taxon>
        <taxon>Gammaproteobacteria</taxon>
        <taxon>Pasteurellales</taxon>
        <taxon>Psittacicellaceae</taxon>
        <taxon>Psittacicella</taxon>
    </lineage>
</organism>
<evidence type="ECO:0000313" key="2">
    <source>
        <dbReference type="Proteomes" id="UP000265964"/>
    </source>
</evidence>
<feature type="non-terminal residue" evidence="1">
    <location>
        <position position="1"/>
    </location>
</feature>
<sequence length="61" mass="7124">QEQAKNKILIETTLPNIADRWKELKLPIHNDRSKILEISNKIKNAMDSKWQAVSQIQEVVK</sequence>
<dbReference type="EMBL" id="NRJF01000141">
    <property type="protein sequence ID" value="RIY34654.1"/>
    <property type="molecule type" value="Genomic_DNA"/>
</dbReference>
<evidence type="ECO:0000313" key="1">
    <source>
        <dbReference type="EMBL" id="RIY34654.1"/>
    </source>
</evidence>
<dbReference type="Proteomes" id="UP000265964">
    <property type="component" value="Unassembled WGS sequence"/>
</dbReference>
<proteinExistence type="predicted"/>
<accession>A0A3A1YEL5</accession>